<evidence type="ECO:0000313" key="6">
    <source>
        <dbReference type="EMBL" id="MEV4292798.1"/>
    </source>
</evidence>
<evidence type="ECO:0000259" key="5">
    <source>
        <dbReference type="Pfam" id="PF08100"/>
    </source>
</evidence>
<keyword evidence="3" id="KW-0949">S-adenosyl-L-methionine</keyword>
<dbReference type="PROSITE" id="PS51683">
    <property type="entry name" value="SAM_OMT_II"/>
    <property type="match status" value="1"/>
</dbReference>
<evidence type="ECO:0000256" key="3">
    <source>
        <dbReference type="ARBA" id="ARBA00022691"/>
    </source>
</evidence>
<dbReference type="PIRSF" id="PIRSF005739">
    <property type="entry name" value="O-mtase"/>
    <property type="match status" value="1"/>
</dbReference>
<organism evidence="6 7">
    <name type="scientific">Nonomuraea bangladeshensis</name>
    <dbReference type="NCBI Taxonomy" id="404385"/>
    <lineage>
        <taxon>Bacteria</taxon>
        <taxon>Bacillati</taxon>
        <taxon>Actinomycetota</taxon>
        <taxon>Actinomycetes</taxon>
        <taxon>Streptosporangiales</taxon>
        <taxon>Streptosporangiaceae</taxon>
        <taxon>Nonomuraea</taxon>
    </lineage>
</organism>
<dbReference type="SUPFAM" id="SSF46785">
    <property type="entry name" value="Winged helix' DNA-binding domain"/>
    <property type="match status" value="1"/>
</dbReference>
<dbReference type="CDD" id="cd02440">
    <property type="entry name" value="AdoMet_MTases"/>
    <property type="match status" value="1"/>
</dbReference>
<accession>A0ABV3HJS1</accession>
<dbReference type="Pfam" id="PF08100">
    <property type="entry name" value="Dimerisation"/>
    <property type="match status" value="1"/>
</dbReference>
<dbReference type="InterPro" id="IPR012967">
    <property type="entry name" value="COMT_dimerisation"/>
</dbReference>
<reference evidence="6 7" key="1">
    <citation type="submission" date="2024-06" db="EMBL/GenBank/DDBJ databases">
        <title>The Natural Products Discovery Center: Release of the First 8490 Sequenced Strains for Exploring Actinobacteria Biosynthetic Diversity.</title>
        <authorList>
            <person name="Kalkreuter E."/>
            <person name="Kautsar S.A."/>
            <person name="Yang D."/>
            <person name="Bader C.D."/>
            <person name="Teijaro C.N."/>
            <person name="Fluegel L."/>
            <person name="Davis C.M."/>
            <person name="Simpson J.R."/>
            <person name="Lauterbach L."/>
            <person name="Steele A.D."/>
            <person name="Gui C."/>
            <person name="Meng S."/>
            <person name="Li G."/>
            <person name="Viehrig K."/>
            <person name="Ye F."/>
            <person name="Su P."/>
            <person name="Kiefer A.F."/>
            <person name="Nichols A."/>
            <person name="Cepeda A.J."/>
            <person name="Yan W."/>
            <person name="Fan B."/>
            <person name="Jiang Y."/>
            <person name="Adhikari A."/>
            <person name="Zheng C.-J."/>
            <person name="Schuster L."/>
            <person name="Cowan T.M."/>
            <person name="Smanski M.J."/>
            <person name="Chevrette M.G."/>
            <person name="De Carvalho L.P.S."/>
            <person name="Shen B."/>
        </authorList>
    </citation>
    <scope>NUCLEOTIDE SEQUENCE [LARGE SCALE GENOMIC DNA]</scope>
    <source>
        <strain evidence="6 7">NPDC049574</strain>
    </source>
</reference>
<dbReference type="SUPFAM" id="SSF53335">
    <property type="entry name" value="S-adenosyl-L-methionine-dependent methyltransferases"/>
    <property type="match status" value="1"/>
</dbReference>
<comment type="caution">
    <text evidence="6">The sequence shown here is derived from an EMBL/GenBank/DDBJ whole genome shotgun (WGS) entry which is preliminary data.</text>
</comment>
<dbReference type="RefSeq" id="WP_364463458.1">
    <property type="nucleotide sequence ID" value="NZ_JBFARM010000020.1"/>
</dbReference>
<protein>
    <submittedName>
        <fullName evidence="6">Methyltransferase</fullName>
    </submittedName>
</protein>
<evidence type="ECO:0000259" key="4">
    <source>
        <dbReference type="Pfam" id="PF00891"/>
    </source>
</evidence>
<sequence length="345" mass="36299">MTSNGENRSESMAALFALADLVSPMALRVAASLRIFDRVADGMDTIDALVTATGADPRGIAALTGHLVDRELLTSEHGDRFGLTPLGAALRDSEGPARAALDLDGPVGRYDLAVFGLLDTVRSGEPAFEKLHGTTYWQSISAAPASAAALGELQSPVPLFDAELLLGKVDWSQARRIIDLGGSNGALLVAILERHPHLTGAILDLPGLAENAKRAVRESSVRERATVIPGDFFAGVPSGFDHYLLSAVLADFDDERAVTLLRNVAAAEPGARIVVSEVSMRVPGAPRDFRLDLLMMCGAAGFERDVDDVIALALRAGLTPAATPVQFGQRFVVEFVAGSAVPAAR</sequence>
<dbReference type="Proteomes" id="UP001552427">
    <property type="component" value="Unassembled WGS sequence"/>
</dbReference>
<keyword evidence="7" id="KW-1185">Reference proteome</keyword>
<dbReference type="Gene3D" id="1.10.10.10">
    <property type="entry name" value="Winged helix-like DNA-binding domain superfamily/Winged helix DNA-binding domain"/>
    <property type="match status" value="1"/>
</dbReference>
<proteinExistence type="predicted"/>
<feature type="domain" description="O-methyltransferase C-terminal" evidence="4">
    <location>
        <begin position="117"/>
        <end position="317"/>
    </location>
</feature>
<dbReference type="EMBL" id="JBFARM010000020">
    <property type="protein sequence ID" value="MEV4292798.1"/>
    <property type="molecule type" value="Genomic_DNA"/>
</dbReference>
<feature type="domain" description="O-methyltransferase dimerisation" evidence="5">
    <location>
        <begin position="21"/>
        <end position="90"/>
    </location>
</feature>
<dbReference type="InterPro" id="IPR036388">
    <property type="entry name" value="WH-like_DNA-bd_sf"/>
</dbReference>
<dbReference type="InterPro" id="IPR001077">
    <property type="entry name" value="COMT_C"/>
</dbReference>
<dbReference type="Pfam" id="PF00891">
    <property type="entry name" value="Methyltransf_2"/>
    <property type="match status" value="1"/>
</dbReference>
<evidence type="ECO:0000256" key="1">
    <source>
        <dbReference type="ARBA" id="ARBA00022603"/>
    </source>
</evidence>
<dbReference type="InterPro" id="IPR036390">
    <property type="entry name" value="WH_DNA-bd_sf"/>
</dbReference>
<dbReference type="GO" id="GO:0032259">
    <property type="term" value="P:methylation"/>
    <property type="evidence" value="ECO:0007669"/>
    <property type="project" value="UniProtKB-KW"/>
</dbReference>
<keyword evidence="1 6" id="KW-0489">Methyltransferase</keyword>
<dbReference type="InterPro" id="IPR029063">
    <property type="entry name" value="SAM-dependent_MTases_sf"/>
</dbReference>
<keyword evidence="2" id="KW-0808">Transferase</keyword>
<dbReference type="Gene3D" id="1.10.287.1350">
    <property type="match status" value="1"/>
</dbReference>
<evidence type="ECO:0000256" key="2">
    <source>
        <dbReference type="ARBA" id="ARBA00022679"/>
    </source>
</evidence>
<dbReference type="GO" id="GO:0008168">
    <property type="term" value="F:methyltransferase activity"/>
    <property type="evidence" value="ECO:0007669"/>
    <property type="project" value="UniProtKB-KW"/>
</dbReference>
<name>A0ABV3HJS1_9ACTN</name>
<dbReference type="PANTHER" id="PTHR43712">
    <property type="entry name" value="PUTATIVE (AFU_ORTHOLOGUE AFUA_4G14580)-RELATED"/>
    <property type="match status" value="1"/>
</dbReference>
<evidence type="ECO:0000313" key="7">
    <source>
        <dbReference type="Proteomes" id="UP001552427"/>
    </source>
</evidence>
<dbReference type="Gene3D" id="3.40.50.150">
    <property type="entry name" value="Vaccinia Virus protein VP39"/>
    <property type="match status" value="1"/>
</dbReference>
<dbReference type="PANTHER" id="PTHR43712:SF2">
    <property type="entry name" value="O-METHYLTRANSFERASE CICE"/>
    <property type="match status" value="1"/>
</dbReference>
<dbReference type="InterPro" id="IPR016461">
    <property type="entry name" value="COMT-like"/>
</dbReference>
<gene>
    <name evidence="6" type="ORF">AB0K40_45440</name>
</gene>